<evidence type="ECO:0000256" key="2">
    <source>
        <dbReference type="SAM" id="Phobius"/>
    </source>
</evidence>
<keyword evidence="2" id="KW-0812">Transmembrane</keyword>
<keyword evidence="2" id="KW-1133">Transmembrane helix</keyword>
<feature type="region of interest" description="Disordered" evidence="1">
    <location>
        <begin position="233"/>
        <end position="263"/>
    </location>
</feature>
<accession>A0ABW2BHJ8</accession>
<dbReference type="RefSeq" id="WP_378967665.1">
    <property type="nucleotide sequence ID" value="NZ_JBHSWN010000001.1"/>
</dbReference>
<feature type="transmembrane region" description="Helical" evidence="2">
    <location>
        <begin position="463"/>
        <end position="485"/>
    </location>
</feature>
<sequence>MPAPDPSITSVQIGREPNKSVVNWLLFGQELNEVYLLLDFISGRPDKHLSDLKDKIPKTDTNSGAAQMMSQDDVIEYISKLRYPPEGSAAQTSKDAALVLLVKDALNSIAYPARGMTIAYTTLFTNTGRYSSASRQELASLAYPTLVGHARWFRRINHVMVSLALAITVIAATLLWQVTYGVQLTARFEETKRNDTASAARVFDQINSLKVSGGTLPSYNINEICNIRRTGHAGGEKYRDQQQKGDVGENGTNGTNPPAISSSSIALRETSAIQQACADYAFRHAQLCVTVADFGAYAGSTMFKAIGRLLPVHEPEHAEECDVYFKREGSVQTEASLGDAGIAGATSFMGSAPGPKPEQTMALVVQSSTPQNQRVERRGRQEDAISIAGVLSVTSNYLLPILFGLSGSIVAVIRSIQNKINENVLVPRDRALTMIRLPLGMVAGVCVGLFLSPDDVSKNAAGLGGFTLSASGIAFLAGYGAEAFFRTLDAIVERIFALDDTAKRKI</sequence>
<feature type="transmembrane region" description="Helical" evidence="2">
    <location>
        <begin position="397"/>
        <end position="413"/>
    </location>
</feature>
<dbReference type="EMBL" id="JBHSWN010000001">
    <property type="protein sequence ID" value="MFC6789045.1"/>
    <property type="molecule type" value="Genomic_DNA"/>
</dbReference>
<feature type="transmembrane region" description="Helical" evidence="2">
    <location>
        <begin position="159"/>
        <end position="178"/>
    </location>
</feature>
<gene>
    <name evidence="3" type="ORF">ACFQE0_05010</name>
</gene>
<reference evidence="4" key="1">
    <citation type="journal article" date="2019" name="Int. J. Syst. Evol. Microbiol.">
        <title>The Global Catalogue of Microorganisms (GCM) 10K type strain sequencing project: providing services to taxonomists for standard genome sequencing and annotation.</title>
        <authorList>
            <consortium name="The Broad Institute Genomics Platform"/>
            <consortium name="The Broad Institute Genome Sequencing Center for Infectious Disease"/>
            <person name="Wu L."/>
            <person name="Ma J."/>
        </authorList>
    </citation>
    <scope>NUCLEOTIDE SEQUENCE [LARGE SCALE GENOMIC DNA]</scope>
    <source>
        <strain evidence="4">CCUG 48316</strain>
    </source>
</reference>
<protein>
    <submittedName>
        <fullName evidence="3">Uncharacterized protein</fullName>
    </submittedName>
</protein>
<evidence type="ECO:0000313" key="3">
    <source>
        <dbReference type="EMBL" id="MFC6789045.1"/>
    </source>
</evidence>
<evidence type="ECO:0000313" key="4">
    <source>
        <dbReference type="Proteomes" id="UP001596292"/>
    </source>
</evidence>
<feature type="compositionally biased region" description="Polar residues" evidence="1">
    <location>
        <begin position="250"/>
        <end position="263"/>
    </location>
</feature>
<evidence type="ECO:0000256" key="1">
    <source>
        <dbReference type="SAM" id="MobiDB-lite"/>
    </source>
</evidence>
<keyword evidence="2" id="KW-0472">Membrane</keyword>
<organism evidence="3 4">
    <name type="scientific">Methylobacterium komagatae</name>
    <dbReference type="NCBI Taxonomy" id="374425"/>
    <lineage>
        <taxon>Bacteria</taxon>
        <taxon>Pseudomonadati</taxon>
        <taxon>Pseudomonadota</taxon>
        <taxon>Alphaproteobacteria</taxon>
        <taxon>Hyphomicrobiales</taxon>
        <taxon>Methylobacteriaceae</taxon>
        <taxon>Methylobacterium</taxon>
    </lineage>
</organism>
<feature type="transmembrane region" description="Helical" evidence="2">
    <location>
        <begin position="434"/>
        <end position="451"/>
    </location>
</feature>
<name>A0ABW2BHJ8_9HYPH</name>
<comment type="caution">
    <text evidence="3">The sequence shown here is derived from an EMBL/GenBank/DDBJ whole genome shotgun (WGS) entry which is preliminary data.</text>
</comment>
<proteinExistence type="predicted"/>
<feature type="compositionally biased region" description="Basic and acidic residues" evidence="1">
    <location>
        <begin position="234"/>
        <end position="247"/>
    </location>
</feature>
<dbReference type="Proteomes" id="UP001596292">
    <property type="component" value="Unassembled WGS sequence"/>
</dbReference>
<keyword evidence="4" id="KW-1185">Reference proteome</keyword>